<dbReference type="SMART" id="SM00676">
    <property type="entry name" value="DM10"/>
    <property type="match status" value="3"/>
</dbReference>
<dbReference type="FunFam" id="2.30.29.170:FF:000004">
    <property type="entry name" value="EF-hand domain containing 2"/>
    <property type="match status" value="1"/>
</dbReference>
<evidence type="ECO:0000256" key="5">
    <source>
        <dbReference type="ARBA" id="ARBA00023212"/>
    </source>
</evidence>
<dbReference type="Pfam" id="PF13563">
    <property type="entry name" value="2_5_RNA_ligase2"/>
    <property type="match status" value="1"/>
</dbReference>
<reference evidence="9" key="1">
    <citation type="submission" date="2022-10" db="EMBL/GenBank/DDBJ databases">
        <authorList>
            <person name="Chen Y."/>
            <person name="Dougan E. K."/>
            <person name="Chan C."/>
            <person name="Rhodes N."/>
            <person name="Thang M."/>
        </authorList>
    </citation>
    <scope>NUCLEOTIDE SEQUENCE</scope>
</reference>
<dbReference type="GO" id="GO:1990817">
    <property type="term" value="F:poly(A) RNA polymerase activity"/>
    <property type="evidence" value="ECO:0007669"/>
    <property type="project" value="InterPro"/>
</dbReference>
<dbReference type="SUPFAM" id="SSF56219">
    <property type="entry name" value="DNase I-like"/>
    <property type="match status" value="1"/>
</dbReference>
<sequence length="2060" mass="227913">MADGGLDSRTALVILPPAEFTTEVQVLRQRHDRAFARWPPHLRICWPFVPVRTALARFGQTRLTIPAFDLELASVGLLNSEAHGDRDRVYVALQPSTASVQSLDLLRREVLRIFPECEAGDAGDAFHLTLGQLPLGEAERLVNSAESSLELPLKWRCESVTLMACHSSAEPLKPMHEIQLAETSRPFEPPPRLAGSRLPSLAWRSVLKALPLRDASRMARALEHQDVGRADWWSELTEDFFGEGCNQINQGLSTFCSLVGAAGFASNLSWAAVPNSAGEVEVCKGVQDFEDPPAAREVVPLLSGSARCARHTSSRVAVLGALGKESSLALWNLNSHEKPRFNKLKGHVASFDLWEELLLVLGKGGSLSLHDLTDPRSQATSLGKKDDGHALAVHWMHGRAVVAYPKKVALINVESGAAESLPSLCDPVLCPLDEQLLAVATGTSWLLWDVRRPSNVAPVPSGFRCQALARLDDTSVLAAGDGALWWMDLRMERWSRWVQLPKRADRDVSVKCLLPGHSCVSAQFEDQTLATWHRGSGIRMGWWPSSRCLSLPSGEAAWDGIAAADTQLYLAGVSRNGGSSSRAEGKKVDGKKVPKPDAKKEVKGHAKKVDATSAKGASQKSQKLRASEDVYHRILHDSARFDPKDIAIGYEDRFLGPMELQLVDFKPGGDLPFHRIYYFRRGAEVLWDRKHRLDRIFNEMGTASVAAETVEAIRRAQRTAEKIEQGLIKVRGRGGGRKAAPPPVEVAGMRYVAEKDCWMPCPAMQSVRLEELKVLTLNVLFELYGDVETHLQVRMAHIFAELQKSEADVILLQEVTPSFAEMLLQQLWVRDHYWSSCGEQTDSVDPSGQLTLSKWPVRSVLCARLSQHKTVVLTTILASLGRARAVLVANLHLAADLLDASGPSSRQEHRAEQLKTCEEVLHDRLRPGDLGLIAGDFNDAAPVLSGEFLDAWVEANPQEEGYTFDPTVNRVAQQVVAAVNGRTEPRRIDRIYVAAGAGAEGGWLMDARLVGTEAFYEASIESGKQPWYLSDHFGVLCKIRAAVAAGAEERVLLHKPADVLQPEAVLEALSLGSEVELVLLGSAALGIADAGSDVDLLACSASLSQPRFFARAAEALAAVGADVECASDATVPLIRFQAKDGRQVEVQFMELSAEHILQLRDSHTAVDAESHAFEALEAQLFVPKESMQVSLAAALDVWALSRQLGGRFELFRQLAVAVKRWARKRQLLGTAFGFPGGFAWALMASREVLLSPDDDVQKIQATFFQNAAKKLSDEAQKLWCPAGPQDRNALRSMTRGTAQILRAQLEVPLGGTGPLEAPRFLVVEMAAAAETKARLQRKAIPILLEVERCAQGTAWPLTDVHCSRRGMPCLVMGLESWTPTAGEQRAMAKSMKTSTGLDVEVRLVSADHLRAEIPSDHRFYGGWASNTGIAGLRSRGFSRAAGFAGRIKTMAPFLPGFVPHELRQNHPKTQTLAYGPGGSIDKPLAATGKLILPKLDLSVLQHLNDPFHRYDLTHRSLTHDEKKDMKDSARNTYRPELQPAWLKHDRQVLRFYAYFQEAVHENPKESFRIRGCHVLFYLEDGTMMVSEPKIENSGIKQGTFVKRHRVPRPSSLGGGVYGYEDLRVGRSISIYSRVFRLIGADEYTRKFYQGAHGETMLEDQELPLDSFRASELPDPEELVSARRAKLQEAKEYNEIAVGGCCRNEKLQQYLENDRRVLRFQTFWDENGKYGSRKYYTLHYYLADDTVEMLENLPRNSGCAPYPTFWRRSPLRKNPYISATPGMLEPPAMIYKPEDLICGQTIDVMGRQIVLYDCDEFTRNFYRSFLDLEQVGTKIHHPPLTHVKLRFPPYNGFGSEEDSLSSCRGLMPKPPRRDEQKLLVDADKVLRFEGVLADDVEENENRKFVIAVSLGDDSVGVWELKQRNSGHSEGKFASRSRKKNPATGTWFKAVDFYIGALLSINASPFRLTGADEKALSYMEEHPEQFAVADVQVILQKIQPLASWLQKQEGMVSGAQLAAAAEGHGAPLHAHEILTLSRSFGHYVYSLSDTAVDAGKLLEALG</sequence>
<dbReference type="SUPFAM" id="SSF81301">
    <property type="entry name" value="Nucleotidyltransferase"/>
    <property type="match status" value="1"/>
</dbReference>
<keyword evidence="6" id="KW-0966">Cell projection</keyword>
<dbReference type="Proteomes" id="UP001152797">
    <property type="component" value="Unassembled WGS sequence"/>
</dbReference>
<reference evidence="10" key="2">
    <citation type="submission" date="2024-04" db="EMBL/GenBank/DDBJ databases">
        <authorList>
            <person name="Chen Y."/>
            <person name="Shah S."/>
            <person name="Dougan E. K."/>
            <person name="Thang M."/>
            <person name="Chan C."/>
        </authorList>
    </citation>
    <scope>NUCLEOTIDE SEQUENCE [LARGE SCALE GENOMIC DNA]</scope>
</reference>
<evidence type="ECO:0000256" key="4">
    <source>
        <dbReference type="ARBA" id="ARBA00022737"/>
    </source>
</evidence>
<proteinExistence type="predicted"/>
<evidence type="ECO:0000256" key="2">
    <source>
        <dbReference type="ARBA" id="ARBA00004245"/>
    </source>
</evidence>
<dbReference type="SUPFAM" id="SSF81631">
    <property type="entry name" value="PAP/OAS1 substrate-binding domain"/>
    <property type="match status" value="1"/>
</dbReference>
<dbReference type="EMBL" id="CAMXCT030000080">
    <property type="protein sequence ID" value="CAL4760800.1"/>
    <property type="molecule type" value="Genomic_DNA"/>
</dbReference>
<evidence type="ECO:0000313" key="12">
    <source>
        <dbReference type="Proteomes" id="UP001152797"/>
    </source>
</evidence>
<dbReference type="Gene3D" id="3.60.10.10">
    <property type="entry name" value="Endonuclease/exonuclease/phosphatase"/>
    <property type="match status" value="1"/>
</dbReference>
<dbReference type="Pfam" id="PF04457">
    <property type="entry name" value="MJ1316"/>
    <property type="match status" value="1"/>
</dbReference>
<dbReference type="CDD" id="cd09080">
    <property type="entry name" value="TDP2"/>
    <property type="match status" value="1"/>
</dbReference>
<evidence type="ECO:0000313" key="9">
    <source>
        <dbReference type="EMBL" id="CAI3973488.1"/>
    </source>
</evidence>
<dbReference type="Gene3D" id="1.10.1410.10">
    <property type="match status" value="1"/>
</dbReference>
<dbReference type="Gene3D" id="3.90.1140.10">
    <property type="entry name" value="Cyclic phosphodiesterase"/>
    <property type="match status" value="1"/>
</dbReference>
<dbReference type="OrthoDB" id="6360546at2759"/>
<keyword evidence="12" id="KW-1185">Reference proteome</keyword>
<protein>
    <submittedName>
        <fullName evidence="11">DM10 domain-containing protein</fullName>
    </submittedName>
</protein>
<evidence type="ECO:0000313" key="11">
    <source>
        <dbReference type="EMBL" id="CAL4760800.1"/>
    </source>
</evidence>
<feature type="domain" description="DM10" evidence="8">
    <location>
        <begin position="1881"/>
        <end position="1981"/>
    </location>
</feature>
<organism evidence="9">
    <name type="scientific">Cladocopium goreaui</name>
    <dbReference type="NCBI Taxonomy" id="2562237"/>
    <lineage>
        <taxon>Eukaryota</taxon>
        <taxon>Sar</taxon>
        <taxon>Alveolata</taxon>
        <taxon>Dinophyceae</taxon>
        <taxon>Suessiales</taxon>
        <taxon>Symbiodiniaceae</taxon>
        <taxon>Cladocopium</taxon>
    </lineage>
</organism>
<dbReference type="InterPro" id="IPR040459">
    <property type="entry name" value="MJ1316"/>
</dbReference>
<dbReference type="Pfam" id="PF03372">
    <property type="entry name" value="Exo_endo_phos"/>
    <property type="match status" value="1"/>
</dbReference>
<keyword evidence="3" id="KW-0963">Cytoplasm</keyword>
<dbReference type="PANTHER" id="PTHR12086">
    <property type="entry name" value="EF-HAND DOMAIN C-TERMINAL CONTAINING PROTEIN"/>
    <property type="match status" value="1"/>
</dbReference>
<dbReference type="InterPro" id="IPR015943">
    <property type="entry name" value="WD40/YVTN_repeat-like_dom_sf"/>
</dbReference>
<dbReference type="InterPro" id="IPR006602">
    <property type="entry name" value="DM10_dom"/>
</dbReference>
<dbReference type="InterPro" id="IPR036691">
    <property type="entry name" value="Endo/exonu/phosph_ase_sf"/>
</dbReference>
<dbReference type="EMBL" id="CAMXCT010000080">
    <property type="protein sequence ID" value="CAI3973488.1"/>
    <property type="molecule type" value="Genomic_DNA"/>
</dbReference>
<keyword evidence="4" id="KW-0677">Repeat</keyword>
<dbReference type="GO" id="GO:0005929">
    <property type="term" value="C:cilium"/>
    <property type="evidence" value="ECO:0007669"/>
    <property type="project" value="UniProtKB-SubCell"/>
</dbReference>
<evidence type="ECO:0000256" key="1">
    <source>
        <dbReference type="ARBA" id="ARBA00004138"/>
    </source>
</evidence>
<evidence type="ECO:0000256" key="7">
    <source>
        <dbReference type="SAM" id="MobiDB-lite"/>
    </source>
</evidence>
<feature type="region of interest" description="Disordered" evidence="7">
    <location>
        <begin position="574"/>
        <end position="624"/>
    </location>
</feature>
<dbReference type="Pfam" id="PF06565">
    <property type="entry name" value="DM10_dom"/>
    <property type="match status" value="3"/>
</dbReference>
<feature type="compositionally biased region" description="Basic and acidic residues" evidence="7">
    <location>
        <begin position="583"/>
        <end position="610"/>
    </location>
</feature>
<dbReference type="InterPro" id="IPR043519">
    <property type="entry name" value="NT_sf"/>
</dbReference>
<feature type="domain" description="DM10" evidence="8">
    <location>
        <begin position="1713"/>
        <end position="1825"/>
    </location>
</feature>
<dbReference type="SUPFAM" id="SSF69322">
    <property type="entry name" value="Tricorn protease domain 2"/>
    <property type="match status" value="1"/>
</dbReference>
<dbReference type="Gene3D" id="2.30.29.170">
    <property type="match status" value="3"/>
</dbReference>
<evidence type="ECO:0000256" key="6">
    <source>
        <dbReference type="ARBA" id="ARBA00023273"/>
    </source>
</evidence>
<dbReference type="InterPro" id="IPR040193">
    <property type="entry name" value="EFHC1/EFHC2/EFHB"/>
</dbReference>
<keyword evidence="5" id="KW-0206">Cytoskeleton</keyword>
<evidence type="ECO:0000313" key="10">
    <source>
        <dbReference type="EMBL" id="CAL1126863.1"/>
    </source>
</evidence>
<dbReference type="Pfam" id="PF04928">
    <property type="entry name" value="PAP_central"/>
    <property type="match status" value="1"/>
</dbReference>
<evidence type="ECO:0000256" key="3">
    <source>
        <dbReference type="ARBA" id="ARBA00022490"/>
    </source>
</evidence>
<dbReference type="Gene3D" id="3.30.460.10">
    <property type="entry name" value="Beta Polymerase, domain 2"/>
    <property type="match status" value="1"/>
</dbReference>
<dbReference type="InterPro" id="IPR007012">
    <property type="entry name" value="PolA_pol_cen_dom"/>
</dbReference>
<dbReference type="EMBL" id="CAMXCT020000080">
    <property type="protein sequence ID" value="CAL1126863.1"/>
    <property type="molecule type" value="Genomic_DNA"/>
</dbReference>
<dbReference type="GO" id="GO:0005856">
    <property type="term" value="C:cytoskeleton"/>
    <property type="evidence" value="ECO:0007669"/>
    <property type="project" value="UniProtKB-SubCell"/>
</dbReference>
<evidence type="ECO:0000259" key="8">
    <source>
        <dbReference type="PROSITE" id="PS51336"/>
    </source>
</evidence>
<accession>A0A9P1FES0</accession>
<dbReference type="Gene3D" id="2.130.10.10">
    <property type="entry name" value="YVTN repeat-like/Quinoprotein amine dehydrogenase"/>
    <property type="match status" value="1"/>
</dbReference>
<comment type="caution">
    <text evidence="9">The sequence shown here is derived from an EMBL/GenBank/DDBJ whole genome shotgun (WGS) entry which is preliminary data.</text>
</comment>
<name>A0A9P1FES0_9DINO</name>
<gene>
    <name evidence="9" type="ORF">C1SCF055_LOCUS1993</name>
</gene>
<dbReference type="InterPro" id="IPR005135">
    <property type="entry name" value="Endo/exonuclease/phosphatase"/>
</dbReference>
<comment type="subcellular location">
    <subcellularLocation>
        <location evidence="1">Cell projection</location>
        <location evidence="1">Cilium</location>
    </subcellularLocation>
    <subcellularLocation>
        <location evidence="2">Cytoplasm</location>
        <location evidence="2">Cytoskeleton</location>
    </subcellularLocation>
</comment>
<feature type="domain" description="DM10" evidence="8">
    <location>
        <begin position="1545"/>
        <end position="1652"/>
    </location>
</feature>
<dbReference type="PROSITE" id="PS51336">
    <property type="entry name" value="DM10"/>
    <property type="match status" value="3"/>
</dbReference>